<dbReference type="PANTHER" id="PTHR13710:SF105">
    <property type="entry name" value="ATP-DEPENDENT DNA HELICASE Q1"/>
    <property type="match status" value="1"/>
</dbReference>
<dbReference type="NCBIfam" id="TIGR00614">
    <property type="entry name" value="recQ_fam"/>
    <property type="match status" value="1"/>
</dbReference>
<dbReference type="PROSITE" id="PS50206">
    <property type="entry name" value="RHODANESE_3"/>
    <property type="match status" value="1"/>
</dbReference>
<dbReference type="Gene3D" id="3.40.50.300">
    <property type="entry name" value="P-loop containing nucleotide triphosphate hydrolases"/>
    <property type="match status" value="2"/>
</dbReference>
<evidence type="ECO:0000256" key="10">
    <source>
        <dbReference type="ARBA" id="ARBA00022840"/>
    </source>
</evidence>
<evidence type="ECO:0000256" key="8">
    <source>
        <dbReference type="ARBA" id="ARBA00022806"/>
    </source>
</evidence>
<dbReference type="InterPro" id="IPR001650">
    <property type="entry name" value="Helicase_C-like"/>
</dbReference>
<keyword evidence="4" id="KW-0479">Metal-binding</keyword>
<dbReference type="GO" id="GO:0009378">
    <property type="term" value="F:four-way junction helicase activity"/>
    <property type="evidence" value="ECO:0007669"/>
    <property type="project" value="TreeGrafter"/>
</dbReference>
<keyword evidence="5" id="KW-0547">Nucleotide-binding</keyword>
<feature type="domain" description="Helicase C-terminal" evidence="20">
    <location>
        <begin position="215"/>
        <end position="364"/>
    </location>
</feature>
<dbReference type="GO" id="GO:0046872">
    <property type="term" value="F:metal ion binding"/>
    <property type="evidence" value="ECO:0007669"/>
    <property type="project" value="UniProtKB-KW"/>
</dbReference>
<dbReference type="GO" id="GO:0016787">
    <property type="term" value="F:hydrolase activity"/>
    <property type="evidence" value="ECO:0007669"/>
    <property type="project" value="UniProtKB-KW"/>
</dbReference>
<proteinExistence type="inferred from homology"/>
<keyword evidence="10" id="KW-0067">ATP-binding</keyword>
<dbReference type="InterPro" id="IPR001763">
    <property type="entry name" value="Rhodanese-like_dom"/>
</dbReference>
<name>A0A7C9UTW7_9PROT</name>
<keyword evidence="14" id="KW-0413">Isomerase</keyword>
<dbReference type="Proteomes" id="UP000480684">
    <property type="component" value="Unassembled WGS sequence"/>
</dbReference>
<dbReference type="Gene3D" id="1.10.150.80">
    <property type="entry name" value="HRDC domain"/>
    <property type="match status" value="1"/>
</dbReference>
<evidence type="ECO:0000313" key="21">
    <source>
        <dbReference type="EMBL" id="NFV78909.1"/>
    </source>
</evidence>
<dbReference type="InterPro" id="IPR010997">
    <property type="entry name" value="HRDC-like_sf"/>
</dbReference>
<dbReference type="InterPro" id="IPR006293">
    <property type="entry name" value="DNA_helicase_ATP-dep_RecQ_bac"/>
</dbReference>
<dbReference type="InterPro" id="IPR044876">
    <property type="entry name" value="HRDC_dom_sf"/>
</dbReference>
<feature type="domain" description="Helicase ATP-binding" evidence="19">
    <location>
        <begin position="26"/>
        <end position="194"/>
    </location>
</feature>
<evidence type="ECO:0000259" key="20">
    <source>
        <dbReference type="PROSITE" id="PS51194"/>
    </source>
</evidence>
<dbReference type="Pfam" id="PF00570">
    <property type="entry name" value="HRDC"/>
    <property type="match status" value="1"/>
</dbReference>
<dbReference type="Pfam" id="PF00271">
    <property type="entry name" value="Helicase_C"/>
    <property type="match status" value="1"/>
</dbReference>
<dbReference type="FunFam" id="3.40.50.300:FF:000156">
    <property type="entry name" value="ATP-dependent DNA helicase recQ"/>
    <property type="match status" value="1"/>
</dbReference>
<dbReference type="InterPro" id="IPR014001">
    <property type="entry name" value="Helicase_ATP-bd"/>
</dbReference>
<keyword evidence="12" id="KW-0233">DNA recombination</keyword>
<evidence type="ECO:0000256" key="4">
    <source>
        <dbReference type="ARBA" id="ARBA00022723"/>
    </source>
</evidence>
<evidence type="ECO:0000256" key="12">
    <source>
        <dbReference type="ARBA" id="ARBA00023172"/>
    </source>
</evidence>
<dbReference type="EMBL" id="JAAIYP010000007">
    <property type="protein sequence ID" value="NFV78909.1"/>
    <property type="molecule type" value="Genomic_DNA"/>
</dbReference>
<evidence type="ECO:0000256" key="3">
    <source>
        <dbReference type="ARBA" id="ARBA00005446"/>
    </source>
</evidence>
<dbReference type="GO" id="GO:0005737">
    <property type="term" value="C:cytoplasm"/>
    <property type="evidence" value="ECO:0007669"/>
    <property type="project" value="TreeGrafter"/>
</dbReference>
<dbReference type="InterPro" id="IPR036388">
    <property type="entry name" value="WH-like_DNA-bd_sf"/>
</dbReference>
<evidence type="ECO:0000256" key="15">
    <source>
        <dbReference type="ARBA" id="ARBA00034617"/>
    </source>
</evidence>
<dbReference type="InterPro" id="IPR011545">
    <property type="entry name" value="DEAD/DEAH_box_helicase_dom"/>
</dbReference>
<dbReference type="GO" id="GO:0003677">
    <property type="term" value="F:DNA binding"/>
    <property type="evidence" value="ECO:0007669"/>
    <property type="project" value="UniProtKB-KW"/>
</dbReference>
<evidence type="ECO:0000256" key="6">
    <source>
        <dbReference type="ARBA" id="ARBA00022763"/>
    </source>
</evidence>
<dbReference type="GO" id="GO:0006260">
    <property type="term" value="P:DNA replication"/>
    <property type="evidence" value="ECO:0007669"/>
    <property type="project" value="InterPro"/>
</dbReference>
<dbReference type="Gene3D" id="1.10.10.10">
    <property type="entry name" value="Winged helix-like DNA-binding domain superfamily/Winged helix DNA-binding domain"/>
    <property type="match status" value="1"/>
</dbReference>
<dbReference type="GO" id="GO:0030894">
    <property type="term" value="C:replisome"/>
    <property type="evidence" value="ECO:0007669"/>
    <property type="project" value="TreeGrafter"/>
</dbReference>
<dbReference type="GO" id="GO:0043138">
    <property type="term" value="F:3'-5' DNA helicase activity"/>
    <property type="evidence" value="ECO:0007669"/>
    <property type="project" value="UniProtKB-EC"/>
</dbReference>
<reference evidence="21 22" key="1">
    <citation type="submission" date="2020-02" db="EMBL/GenBank/DDBJ databases">
        <authorList>
            <person name="Dziuba M."/>
            <person name="Kuznetsov B."/>
            <person name="Mardanov A."/>
            <person name="Ravin N."/>
            <person name="Grouzdev D."/>
        </authorList>
    </citation>
    <scope>NUCLEOTIDE SEQUENCE [LARGE SCALE GENOMIC DNA]</scope>
    <source>
        <strain evidence="21 22">SpK</strain>
    </source>
</reference>
<dbReference type="AlphaFoldDB" id="A0A7C9UTW7"/>
<dbReference type="GO" id="GO:0006310">
    <property type="term" value="P:DNA recombination"/>
    <property type="evidence" value="ECO:0007669"/>
    <property type="project" value="UniProtKB-UniRule"/>
</dbReference>
<accession>A0A7C9UTW7</accession>
<evidence type="ECO:0000256" key="1">
    <source>
        <dbReference type="ARBA" id="ARBA00001946"/>
    </source>
</evidence>
<dbReference type="EC" id="5.6.2.4" evidence="16"/>
<dbReference type="InterPro" id="IPR002121">
    <property type="entry name" value="HRDC_dom"/>
</dbReference>
<evidence type="ECO:0000256" key="2">
    <source>
        <dbReference type="ARBA" id="ARBA00001947"/>
    </source>
</evidence>
<comment type="similarity">
    <text evidence="3">Belongs to the helicase family. RecQ subfamily.</text>
</comment>
<dbReference type="NCBIfam" id="TIGR01389">
    <property type="entry name" value="recQ"/>
    <property type="match status" value="1"/>
</dbReference>
<dbReference type="PROSITE" id="PS51192">
    <property type="entry name" value="HELICASE_ATP_BIND_1"/>
    <property type="match status" value="1"/>
</dbReference>
<feature type="domain" description="HRDC" evidence="18">
    <location>
        <begin position="523"/>
        <end position="595"/>
    </location>
</feature>
<evidence type="ECO:0000256" key="16">
    <source>
        <dbReference type="NCBIfam" id="TIGR01389"/>
    </source>
</evidence>
<dbReference type="GO" id="GO:0043590">
    <property type="term" value="C:bacterial nucleoid"/>
    <property type="evidence" value="ECO:0007669"/>
    <property type="project" value="TreeGrafter"/>
</dbReference>
<evidence type="ECO:0000256" key="14">
    <source>
        <dbReference type="ARBA" id="ARBA00023235"/>
    </source>
</evidence>
<keyword evidence="9" id="KW-0862">Zinc</keyword>
<gene>
    <name evidence="21" type="primary">recQ</name>
    <name evidence="21" type="ORF">G4223_02110</name>
</gene>
<comment type="cofactor">
    <cofactor evidence="1">
        <name>Mg(2+)</name>
        <dbReference type="ChEBI" id="CHEBI:18420"/>
    </cofactor>
</comment>
<feature type="domain" description="Rhodanese" evidence="17">
    <location>
        <begin position="217"/>
        <end position="274"/>
    </location>
</feature>
<dbReference type="FunFam" id="3.40.50.300:FF:000296">
    <property type="entry name" value="ATP-dependent DNA helicase RecQ"/>
    <property type="match status" value="1"/>
</dbReference>
<dbReference type="Pfam" id="PF16124">
    <property type="entry name" value="RecQ_Zn_bind"/>
    <property type="match status" value="1"/>
</dbReference>
<sequence>MLDRARALLRSVFGFDSFRPGQDAIIGAILDGQDVLAIMPTGAGKSLCYQLPALIGNGLTVVVSPLIALMRDQVAQLTNYGVNAAALNSSNDPAESRRIFDSLRDGDLRLLYLAPERLARPDTVELLRNAGATRLAIDEAHCVSQWGHDFRPEYLALGELRRELGGIQTVAFTATADAATRSDIAQRLFDAEPRLFIGGFDRPNLLLSMAPKNSARKQLLEFLAARKGQSGVVYCASRNGCEDLAETFNAAGHRALVYHAGLDKAVREANQDAFLREDGITMVATIAFGMGIDKPDVRFVAHADLPKSIEAYYQEIGRAGRDGLPAETLTLYGLGDVRLRALQIEESQASDEQKRIERAKLNTLLALCEAPRCRRQTLLAYFGEQSEPCGNCDLCIHGVEVYDGTIDAQKFLSAIYRTGQRFGAEHLINILVGTENDAVLHHGHHQLPTFGVGRERTRDQWRSILRQLYATGLVTQDLSEFGAWRLTEDGGNVLRGRARIDIRRDALRPKGKKAKAPAAQLPDEYDSELLAELKKLRRELAADQGIPAYAVFPDRTLLELAARRPLSLDDMRGVHGIGESKLARYGEIFLEVLLS</sequence>
<keyword evidence="8 21" id="KW-0347">Helicase</keyword>
<comment type="cofactor">
    <cofactor evidence="2">
        <name>Zn(2+)</name>
        <dbReference type="ChEBI" id="CHEBI:29105"/>
    </cofactor>
</comment>
<dbReference type="GO" id="GO:0009432">
    <property type="term" value="P:SOS response"/>
    <property type="evidence" value="ECO:0007669"/>
    <property type="project" value="UniProtKB-UniRule"/>
</dbReference>
<evidence type="ECO:0000259" key="19">
    <source>
        <dbReference type="PROSITE" id="PS51192"/>
    </source>
</evidence>
<dbReference type="SMART" id="SM00341">
    <property type="entry name" value="HRDC"/>
    <property type="match status" value="1"/>
</dbReference>
<dbReference type="Pfam" id="PF09382">
    <property type="entry name" value="RQC"/>
    <property type="match status" value="1"/>
</dbReference>
<protein>
    <recommendedName>
        <fullName evidence="16">DNA helicase RecQ</fullName>
        <ecNumber evidence="16">5.6.2.4</ecNumber>
    </recommendedName>
</protein>
<keyword evidence="6" id="KW-0227">DNA damage</keyword>
<dbReference type="SUPFAM" id="SSF52540">
    <property type="entry name" value="P-loop containing nucleoside triphosphate hydrolases"/>
    <property type="match status" value="2"/>
</dbReference>
<dbReference type="SUPFAM" id="SSF47819">
    <property type="entry name" value="HRDC-like"/>
    <property type="match status" value="1"/>
</dbReference>
<dbReference type="RefSeq" id="WP_163674335.1">
    <property type="nucleotide sequence ID" value="NZ_JAAIYP010000007.1"/>
</dbReference>
<dbReference type="Pfam" id="PF00270">
    <property type="entry name" value="DEAD"/>
    <property type="match status" value="1"/>
</dbReference>
<dbReference type="GO" id="GO:0005524">
    <property type="term" value="F:ATP binding"/>
    <property type="evidence" value="ECO:0007669"/>
    <property type="project" value="UniProtKB-KW"/>
</dbReference>
<keyword evidence="13" id="KW-0234">DNA repair</keyword>
<dbReference type="SMART" id="SM00490">
    <property type="entry name" value="HELICc"/>
    <property type="match status" value="1"/>
</dbReference>
<keyword evidence="22" id="KW-1185">Reference proteome</keyword>
<evidence type="ECO:0000256" key="13">
    <source>
        <dbReference type="ARBA" id="ARBA00023204"/>
    </source>
</evidence>
<dbReference type="InterPro" id="IPR018982">
    <property type="entry name" value="RQC_domain"/>
</dbReference>
<evidence type="ECO:0000256" key="5">
    <source>
        <dbReference type="ARBA" id="ARBA00022741"/>
    </source>
</evidence>
<evidence type="ECO:0000256" key="11">
    <source>
        <dbReference type="ARBA" id="ARBA00023125"/>
    </source>
</evidence>
<comment type="catalytic activity">
    <reaction evidence="15">
        <text>Couples ATP hydrolysis with the unwinding of duplex DNA by translocating in the 3'-5' direction.</text>
        <dbReference type="EC" id="5.6.2.4"/>
    </reaction>
</comment>
<dbReference type="InterPro" id="IPR027417">
    <property type="entry name" value="P-loop_NTPase"/>
</dbReference>
<evidence type="ECO:0000313" key="22">
    <source>
        <dbReference type="Proteomes" id="UP000480684"/>
    </source>
</evidence>
<organism evidence="21 22">
    <name type="scientific">Magnetospirillum aberrantis SpK</name>
    <dbReference type="NCBI Taxonomy" id="908842"/>
    <lineage>
        <taxon>Bacteria</taxon>
        <taxon>Pseudomonadati</taxon>
        <taxon>Pseudomonadota</taxon>
        <taxon>Alphaproteobacteria</taxon>
        <taxon>Rhodospirillales</taxon>
        <taxon>Rhodospirillaceae</taxon>
        <taxon>Magnetospirillum</taxon>
    </lineage>
</organism>
<dbReference type="PROSITE" id="PS51194">
    <property type="entry name" value="HELICASE_CTER"/>
    <property type="match status" value="1"/>
</dbReference>
<evidence type="ECO:0000259" key="18">
    <source>
        <dbReference type="PROSITE" id="PS50967"/>
    </source>
</evidence>
<dbReference type="PANTHER" id="PTHR13710">
    <property type="entry name" value="DNA HELICASE RECQ FAMILY MEMBER"/>
    <property type="match status" value="1"/>
</dbReference>
<evidence type="ECO:0000259" key="17">
    <source>
        <dbReference type="PROSITE" id="PS50206"/>
    </source>
</evidence>
<dbReference type="PROSITE" id="PS50967">
    <property type="entry name" value="HRDC"/>
    <property type="match status" value="1"/>
</dbReference>
<comment type="caution">
    <text evidence="21">The sequence shown here is derived from an EMBL/GenBank/DDBJ whole genome shotgun (WGS) entry which is preliminary data.</text>
</comment>
<dbReference type="InterPro" id="IPR004589">
    <property type="entry name" value="DNA_helicase_ATP-dep_RecQ"/>
</dbReference>
<dbReference type="InterPro" id="IPR032284">
    <property type="entry name" value="RecQ_Zn-bd"/>
</dbReference>
<evidence type="ECO:0000256" key="9">
    <source>
        <dbReference type="ARBA" id="ARBA00022833"/>
    </source>
</evidence>
<dbReference type="SMART" id="SM00956">
    <property type="entry name" value="RQC"/>
    <property type="match status" value="1"/>
</dbReference>
<keyword evidence="7 21" id="KW-0378">Hydrolase</keyword>
<evidence type="ECO:0000256" key="7">
    <source>
        <dbReference type="ARBA" id="ARBA00022801"/>
    </source>
</evidence>
<dbReference type="CDD" id="cd17920">
    <property type="entry name" value="DEXHc_RecQ"/>
    <property type="match status" value="1"/>
</dbReference>
<dbReference type="GO" id="GO:0006281">
    <property type="term" value="P:DNA repair"/>
    <property type="evidence" value="ECO:0007669"/>
    <property type="project" value="UniProtKB-KW"/>
</dbReference>
<dbReference type="SMART" id="SM00487">
    <property type="entry name" value="DEXDc"/>
    <property type="match status" value="1"/>
</dbReference>
<keyword evidence="11" id="KW-0238">DNA-binding</keyword>